<dbReference type="Proteomes" id="UP001287356">
    <property type="component" value="Unassembled WGS sequence"/>
</dbReference>
<sequence>MSVELALGIVATVDLCFKYGKELRDVCSAFKHADAQISERVLRLDNGWLRITHQLNFLRRVSDMMDDEHRQVYDQTLQVFLSKLQIVTSMLKDLHVASWPSAGTFGPEGDTSDACYKPRRFKYARKKESLDKAIEELETWQRTADLSWFLLMLIADPKVDSALATPEEDSNASLSSTAVSIPSTVTIRAGLDDQLSLASSTVTNPGLALPPEQLRKMRVSPIPYCDATVLARRYSSTGDVTLYLLNRIECQPLSKYRIIKKDTRDLAHKLQHDEPHTFGLLSCKGFVTEIKADTAAAADSATGPESGLPQGSGSWSTMPPTHDITFTMVFRAPPGSGTARPCTLREKLTSTPAPDSLTDRFEIARGLAKAVGYVHTFGFVHKSVRPESVICFDTKSFEPMSEKDYTSGARQSVFLVGFENFRRDEGQTHRKGDDATHKNLYRHPSRQGASPREHYVMQHDIYSLGVCLLEVGLWTSFVEYPAPLSSVVDAAETGRTATRPKVFAGTGIPDETALPRLSSAVFGGIKLPSRTLEEPQAAGKWLKASGKDFLLKLARERLPRSMGTRYAEIVETCLTCLDAENADFGDEKEFEDQDGILVGVRYIEKVRFDTA</sequence>
<feature type="region of interest" description="Disordered" evidence="1">
    <location>
        <begin position="426"/>
        <end position="449"/>
    </location>
</feature>
<dbReference type="EMBL" id="JAULSN010000011">
    <property type="protein sequence ID" value="KAK3361701.1"/>
    <property type="molecule type" value="Genomic_DNA"/>
</dbReference>
<feature type="region of interest" description="Disordered" evidence="1">
    <location>
        <begin position="297"/>
        <end position="316"/>
    </location>
</feature>
<accession>A0AAE0MYF9</accession>
<evidence type="ECO:0000313" key="2">
    <source>
        <dbReference type="EMBL" id="KAK3361701.1"/>
    </source>
</evidence>
<dbReference type="SUPFAM" id="SSF56112">
    <property type="entry name" value="Protein kinase-like (PK-like)"/>
    <property type="match status" value="1"/>
</dbReference>
<organism evidence="2 3">
    <name type="scientific">Lasiosphaeria ovina</name>
    <dbReference type="NCBI Taxonomy" id="92902"/>
    <lineage>
        <taxon>Eukaryota</taxon>
        <taxon>Fungi</taxon>
        <taxon>Dikarya</taxon>
        <taxon>Ascomycota</taxon>
        <taxon>Pezizomycotina</taxon>
        <taxon>Sordariomycetes</taxon>
        <taxon>Sordariomycetidae</taxon>
        <taxon>Sordariales</taxon>
        <taxon>Lasiosphaeriaceae</taxon>
        <taxon>Lasiosphaeria</taxon>
    </lineage>
</organism>
<evidence type="ECO:0000313" key="3">
    <source>
        <dbReference type="Proteomes" id="UP001287356"/>
    </source>
</evidence>
<reference evidence="2" key="2">
    <citation type="submission" date="2023-06" db="EMBL/GenBank/DDBJ databases">
        <authorList>
            <consortium name="Lawrence Berkeley National Laboratory"/>
            <person name="Haridas S."/>
            <person name="Hensen N."/>
            <person name="Bonometti L."/>
            <person name="Westerberg I."/>
            <person name="Brannstrom I.O."/>
            <person name="Guillou S."/>
            <person name="Cros-Aarteil S."/>
            <person name="Calhoun S."/>
            <person name="Kuo A."/>
            <person name="Mondo S."/>
            <person name="Pangilinan J."/>
            <person name="Riley R."/>
            <person name="Labutti K."/>
            <person name="Andreopoulos B."/>
            <person name="Lipzen A."/>
            <person name="Chen C."/>
            <person name="Yanf M."/>
            <person name="Daum C."/>
            <person name="Ng V."/>
            <person name="Clum A."/>
            <person name="Steindorff A."/>
            <person name="Ohm R."/>
            <person name="Martin F."/>
            <person name="Silar P."/>
            <person name="Natvig D."/>
            <person name="Lalanne C."/>
            <person name="Gautier V."/>
            <person name="Ament-Velasquez S.L."/>
            <person name="Kruys A."/>
            <person name="Hutchinson M.I."/>
            <person name="Powell A.J."/>
            <person name="Barry K."/>
            <person name="Miller A.N."/>
            <person name="Grigoriev I.V."/>
            <person name="Debuchy R."/>
            <person name="Gladieux P."/>
            <person name="Thoren M.H."/>
            <person name="Johannesson H."/>
        </authorList>
    </citation>
    <scope>NUCLEOTIDE SEQUENCE</scope>
    <source>
        <strain evidence="2">CBS 958.72</strain>
    </source>
</reference>
<evidence type="ECO:0008006" key="4">
    <source>
        <dbReference type="Google" id="ProtNLM"/>
    </source>
</evidence>
<protein>
    <recommendedName>
        <fullName evidence="4">Protein kinase domain-containing protein</fullName>
    </recommendedName>
</protein>
<dbReference type="AlphaFoldDB" id="A0AAE0MYF9"/>
<reference evidence="2" key="1">
    <citation type="journal article" date="2023" name="Mol. Phylogenet. Evol.">
        <title>Genome-scale phylogeny and comparative genomics of the fungal order Sordariales.</title>
        <authorList>
            <person name="Hensen N."/>
            <person name="Bonometti L."/>
            <person name="Westerberg I."/>
            <person name="Brannstrom I.O."/>
            <person name="Guillou S."/>
            <person name="Cros-Aarteil S."/>
            <person name="Calhoun S."/>
            <person name="Haridas S."/>
            <person name="Kuo A."/>
            <person name="Mondo S."/>
            <person name="Pangilinan J."/>
            <person name="Riley R."/>
            <person name="LaButti K."/>
            <person name="Andreopoulos B."/>
            <person name="Lipzen A."/>
            <person name="Chen C."/>
            <person name="Yan M."/>
            <person name="Daum C."/>
            <person name="Ng V."/>
            <person name="Clum A."/>
            <person name="Steindorff A."/>
            <person name="Ohm R.A."/>
            <person name="Martin F."/>
            <person name="Silar P."/>
            <person name="Natvig D.O."/>
            <person name="Lalanne C."/>
            <person name="Gautier V."/>
            <person name="Ament-Velasquez S.L."/>
            <person name="Kruys A."/>
            <person name="Hutchinson M.I."/>
            <person name="Powell A.J."/>
            <person name="Barry K."/>
            <person name="Miller A.N."/>
            <person name="Grigoriev I.V."/>
            <person name="Debuchy R."/>
            <person name="Gladieux P."/>
            <person name="Hiltunen Thoren M."/>
            <person name="Johannesson H."/>
        </authorList>
    </citation>
    <scope>NUCLEOTIDE SEQUENCE</scope>
    <source>
        <strain evidence="2">CBS 958.72</strain>
    </source>
</reference>
<dbReference type="Gene3D" id="1.10.510.10">
    <property type="entry name" value="Transferase(Phosphotransferase) domain 1"/>
    <property type="match status" value="1"/>
</dbReference>
<gene>
    <name evidence="2" type="ORF">B0T24DRAFT_691680</name>
</gene>
<keyword evidence="3" id="KW-1185">Reference proteome</keyword>
<dbReference type="InterPro" id="IPR011009">
    <property type="entry name" value="Kinase-like_dom_sf"/>
</dbReference>
<feature type="compositionally biased region" description="Basic and acidic residues" evidence="1">
    <location>
        <begin position="426"/>
        <end position="437"/>
    </location>
</feature>
<dbReference type="PANTHER" id="PTHR37542">
    <property type="entry name" value="HELO DOMAIN-CONTAINING PROTEIN-RELATED"/>
    <property type="match status" value="1"/>
</dbReference>
<proteinExistence type="predicted"/>
<dbReference type="PANTHER" id="PTHR37542:SF1">
    <property type="entry name" value="PRION-INHIBITION AND PROPAGATION HELO DOMAIN-CONTAINING PROTEIN"/>
    <property type="match status" value="1"/>
</dbReference>
<comment type="caution">
    <text evidence="2">The sequence shown here is derived from an EMBL/GenBank/DDBJ whole genome shotgun (WGS) entry which is preliminary data.</text>
</comment>
<evidence type="ECO:0000256" key="1">
    <source>
        <dbReference type="SAM" id="MobiDB-lite"/>
    </source>
</evidence>
<name>A0AAE0MYF9_9PEZI</name>